<evidence type="ECO:0000256" key="1">
    <source>
        <dbReference type="SAM" id="Phobius"/>
    </source>
</evidence>
<sequence length="68" mass="7521">MDPETISYISGIVISVVAVVVAVIKSKKYKKIVAEVKDVLQFTADRVIDGKLTGKEIVEIITKIIEKF</sequence>
<keyword evidence="1" id="KW-0812">Transmembrane</keyword>
<keyword evidence="1" id="KW-0472">Membrane</keyword>
<keyword evidence="1" id="KW-1133">Transmembrane helix</keyword>
<gene>
    <name evidence="2" type="ORF">LCGC14_3150870</name>
</gene>
<dbReference type="EMBL" id="LAZR01069356">
    <property type="protein sequence ID" value="KKK47863.1"/>
    <property type="molecule type" value="Genomic_DNA"/>
</dbReference>
<dbReference type="AlphaFoldDB" id="A0A0F8VU45"/>
<accession>A0A0F8VU45</accession>
<comment type="caution">
    <text evidence="2">The sequence shown here is derived from an EMBL/GenBank/DDBJ whole genome shotgun (WGS) entry which is preliminary data.</text>
</comment>
<reference evidence="2" key="1">
    <citation type="journal article" date="2015" name="Nature">
        <title>Complex archaea that bridge the gap between prokaryotes and eukaryotes.</title>
        <authorList>
            <person name="Spang A."/>
            <person name="Saw J.H."/>
            <person name="Jorgensen S.L."/>
            <person name="Zaremba-Niedzwiedzka K."/>
            <person name="Martijn J."/>
            <person name="Lind A.E."/>
            <person name="van Eijk R."/>
            <person name="Schleper C."/>
            <person name="Guy L."/>
            <person name="Ettema T.J."/>
        </authorList>
    </citation>
    <scope>NUCLEOTIDE SEQUENCE</scope>
</reference>
<feature type="transmembrane region" description="Helical" evidence="1">
    <location>
        <begin position="6"/>
        <end position="24"/>
    </location>
</feature>
<name>A0A0F8VU45_9ZZZZ</name>
<protein>
    <submittedName>
        <fullName evidence="2">Uncharacterized protein</fullName>
    </submittedName>
</protein>
<organism evidence="2">
    <name type="scientific">marine sediment metagenome</name>
    <dbReference type="NCBI Taxonomy" id="412755"/>
    <lineage>
        <taxon>unclassified sequences</taxon>
        <taxon>metagenomes</taxon>
        <taxon>ecological metagenomes</taxon>
    </lineage>
</organism>
<proteinExistence type="predicted"/>
<evidence type="ECO:0000313" key="2">
    <source>
        <dbReference type="EMBL" id="KKK47863.1"/>
    </source>
</evidence>